<name>A0A975FZZ1_9CAUL</name>
<dbReference type="Pfam" id="PF05524">
    <property type="entry name" value="PEP-utilisers_N"/>
    <property type="match status" value="1"/>
</dbReference>
<dbReference type="InterPro" id="IPR000121">
    <property type="entry name" value="PEP_util_C"/>
</dbReference>
<dbReference type="FunFam" id="2.70.70.10:FF:000001">
    <property type="entry name" value="PTS system glucose-specific IIA component"/>
    <property type="match status" value="1"/>
</dbReference>
<dbReference type="InterPro" id="IPR050499">
    <property type="entry name" value="PEP-utilizing_PTS_enzyme"/>
</dbReference>
<dbReference type="PROSITE" id="PS51350">
    <property type="entry name" value="PTS_HPR_DOM"/>
    <property type="match status" value="1"/>
</dbReference>
<keyword evidence="7" id="KW-0963">Cytoplasm</keyword>
<dbReference type="Gene3D" id="3.50.30.10">
    <property type="entry name" value="Phosphohistidine domain"/>
    <property type="match status" value="1"/>
</dbReference>
<evidence type="ECO:0000256" key="5">
    <source>
        <dbReference type="ARBA" id="ARBA00012232"/>
    </source>
</evidence>
<keyword evidence="9 16" id="KW-0808">Transferase</keyword>
<dbReference type="InterPro" id="IPR015813">
    <property type="entry name" value="Pyrv/PenolPyrv_kinase-like_dom"/>
</dbReference>
<dbReference type="GO" id="GO:0009401">
    <property type="term" value="P:phosphoenolpyruvate-dependent sugar phosphotransferase system"/>
    <property type="evidence" value="ECO:0007669"/>
    <property type="project" value="UniProtKB-KW"/>
</dbReference>
<dbReference type="PRINTS" id="PR01736">
    <property type="entry name" value="PHPHTRNFRASE"/>
</dbReference>
<dbReference type="InterPro" id="IPR040442">
    <property type="entry name" value="Pyrv_kinase-like_dom_sf"/>
</dbReference>
<dbReference type="Pfam" id="PF00358">
    <property type="entry name" value="PTS_EIIA_1"/>
    <property type="match status" value="1"/>
</dbReference>
<dbReference type="InterPro" id="IPR023151">
    <property type="entry name" value="PEP_util_CS"/>
</dbReference>
<evidence type="ECO:0000256" key="12">
    <source>
        <dbReference type="ARBA" id="ARBA00022777"/>
    </source>
</evidence>
<keyword evidence="13" id="KW-0460">Magnesium</keyword>
<evidence type="ECO:0000256" key="8">
    <source>
        <dbReference type="ARBA" id="ARBA00022597"/>
    </source>
</evidence>
<evidence type="ECO:0000256" key="7">
    <source>
        <dbReference type="ARBA" id="ARBA00022490"/>
    </source>
</evidence>
<dbReference type="InterPro" id="IPR006318">
    <property type="entry name" value="PTS_EI-like"/>
</dbReference>
<dbReference type="Gene3D" id="3.30.1340.10">
    <property type="entry name" value="HPr-like"/>
    <property type="match status" value="1"/>
</dbReference>
<dbReference type="InterPro" id="IPR035895">
    <property type="entry name" value="HPr-like_sf"/>
</dbReference>
<keyword evidence="17" id="KW-1185">Reference proteome</keyword>
<dbReference type="GO" id="GO:0046872">
    <property type="term" value="F:metal ion binding"/>
    <property type="evidence" value="ECO:0007669"/>
    <property type="project" value="UniProtKB-KW"/>
</dbReference>
<dbReference type="NCBIfam" id="TIGR01417">
    <property type="entry name" value="PTS_I_fam"/>
    <property type="match status" value="1"/>
</dbReference>
<protein>
    <recommendedName>
        <fullName evidence="5">phosphoenolpyruvate--protein phosphotransferase</fullName>
        <ecNumber evidence="5">2.7.3.9</ecNumber>
    </recommendedName>
</protein>
<evidence type="ECO:0000313" key="17">
    <source>
        <dbReference type="Proteomes" id="UP000676409"/>
    </source>
</evidence>
<dbReference type="AlphaFoldDB" id="A0A975FZZ1"/>
<comment type="catalytic activity">
    <reaction evidence="1">
        <text>L-histidyl-[protein] + phosphoenolpyruvate = N(pros)-phospho-L-histidyl-[protein] + pyruvate</text>
        <dbReference type="Rhea" id="RHEA:23880"/>
        <dbReference type="Rhea" id="RHEA-COMP:9745"/>
        <dbReference type="Rhea" id="RHEA-COMP:9746"/>
        <dbReference type="ChEBI" id="CHEBI:15361"/>
        <dbReference type="ChEBI" id="CHEBI:29979"/>
        <dbReference type="ChEBI" id="CHEBI:58702"/>
        <dbReference type="ChEBI" id="CHEBI:64837"/>
        <dbReference type="EC" id="2.7.3.9"/>
    </reaction>
</comment>
<proteinExistence type="inferred from homology"/>
<evidence type="ECO:0000256" key="4">
    <source>
        <dbReference type="ARBA" id="ARBA00007837"/>
    </source>
</evidence>
<evidence type="ECO:0000256" key="10">
    <source>
        <dbReference type="ARBA" id="ARBA00022683"/>
    </source>
</evidence>
<dbReference type="SUPFAM" id="SSF55594">
    <property type="entry name" value="HPr-like"/>
    <property type="match status" value="1"/>
</dbReference>
<dbReference type="InterPro" id="IPR001020">
    <property type="entry name" value="PTS_HPr_His_P_site"/>
</dbReference>
<dbReference type="PRINTS" id="PR00107">
    <property type="entry name" value="PHOSPHOCPHPR"/>
</dbReference>
<keyword evidence="6" id="KW-0813">Transport</keyword>
<dbReference type="KEGG" id="caul:KCG34_01350"/>
<dbReference type="InterPro" id="IPR000032">
    <property type="entry name" value="HPr-like"/>
</dbReference>
<dbReference type="Gene3D" id="3.20.20.60">
    <property type="entry name" value="Phosphoenolpyruvate-binding domains"/>
    <property type="match status" value="1"/>
</dbReference>
<dbReference type="Gene3D" id="1.10.274.10">
    <property type="entry name" value="PtsI, HPr-binding domain"/>
    <property type="match status" value="1"/>
</dbReference>
<evidence type="ECO:0000313" key="16">
    <source>
        <dbReference type="EMBL" id="QUD88565.1"/>
    </source>
</evidence>
<dbReference type="InterPro" id="IPR001127">
    <property type="entry name" value="PTS_EIIA_1_perm"/>
</dbReference>
<dbReference type="GO" id="GO:0005737">
    <property type="term" value="C:cytoplasm"/>
    <property type="evidence" value="ECO:0007669"/>
    <property type="project" value="UniProtKB-SubCell"/>
</dbReference>
<dbReference type="NCBIfam" id="TIGR00830">
    <property type="entry name" value="PTBA"/>
    <property type="match status" value="1"/>
</dbReference>
<reference evidence="16" key="1">
    <citation type="submission" date="2021-04" db="EMBL/GenBank/DDBJ databases">
        <title>The complete genome sequence of Caulobacter sp. S6.</title>
        <authorList>
            <person name="Tang Y."/>
            <person name="Ouyang W."/>
            <person name="Liu Q."/>
            <person name="Huang B."/>
            <person name="Guo Z."/>
            <person name="Lei P."/>
        </authorList>
    </citation>
    <scope>NUCLEOTIDE SEQUENCE</scope>
    <source>
        <strain evidence="16">S6</strain>
    </source>
</reference>
<dbReference type="GO" id="GO:0016301">
    <property type="term" value="F:kinase activity"/>
    <property type="evidence" value="ECO:0007669"/>
    <property type="project" value="UniProtKB-KW"/>
</dbReference>
<evidence type="ECO:0000256" key="9">
    <source>
        <dbReference type="ARBA" id="ARBA00022679"/>
    </source>
</evidence>
<dbReference type="PROSITE" id="PS00371">
    <property type="entry name" value="PTS_EIIA_TYPE_1_HIS"/>
    <property type="match status" value="1"/>
</dbReference>
<dbReference type="PROSITE" id="PS51093">
    <property type="entry name" value="PTS_EIIA_TYPE_1"/>
    <property type="match status" value="1"/>
</dbReference>
<comment type="similarity">
    <text evidence="4">Belongs to the PEP-utilizing enzyme family.</text>
</comment>
<comment type="cofactor">
    <cofactor evidence="2">
        <name>Mg(2+)</name>
        <dbReference type="ChEBI" id="CHEBI:18420"/>
    </cofactor>
</comment>
<dbReference type="SUPFAM" id="SSF52009">
    <property type="entry name" value="Phosphohistidine domain"/>
    <property type="match status" value="1"/>
</dbReference>
<dbReference type="InterPro" id="IPR036618">
    <property type="entry name" value="PtsI_HPr-bd_sf"/>
</dbReference>
<keyword evidence="12" id="KW-0418">Kinase</keyword>
<feature type="domain" description="PTS EIIA type-1" evidence="14">
    <location>
        <begin position="22"/>
        <end position="126"/>
    </location>
</feature>
<feature type="domain" description="HPr" evidence="15">
    <location>
        <begin position="168"/>
        <end position="255"/>
    </location>
</feature>
<dbReference type="Pfam" id="PF00391">
    <property type="entry name" value="PEP-utilizers"/>
    <property type="match status" value="1"/>
</dbReference>
<dbReference type="Proteomes" id="UP000676409">
    <property type="component" value="Chromosome"/>
</dbReference>
<dbReference type="Gene3D" id="2.70.70.10">
    <property type="entry name" value="Glucose Permease (Domain IIA)"/>
    <property type="match status" value="1"/>
</dbReference>
<dbReference type="SUPFAM" id="SSF47831">
    <property type="entry name" value="Enzyme I of the PEP:sugar phosphotransferase system HPr-binding (sub)domain"/>
    <property type="match status" value="1"/>
</dbReference>
<dbReference type="InterPro" id="IPR008731">
    <property type="entry name" value="PTS_EIN"/>
</dbReference>
<evidence type="ECO:0000256" key="2">
    <source>
        <dbReference type="ARBA" id="ARBA00001946"/>
    </source>
</evidence>
<evidence type="ECO:0000256" key="1">
    <source>
        <dbReference type="ARBA" id="ARBA00000683"/>
    </source>
</evidence>
<sequence length="837" mass="86174">MPDLILLAPLQGWVAPLDEAPDPVFSGRLMGDGLAIDPTGSTLVAPCAGRVISVHHTRHAVTLAAEGGAELLIHIGLETVGLGGEGFEVHVRDGQTVAPGDPLISFDIDLLAQRARSLLTPIIVTNGDGFSIVERTQDREIEIGQPLMILRAAASATNAESAPPAEAALVRHLIVPLAHGLHARPAARLAALAQSFEADLAVIAHDRRSNAKSPVSILTLGVRLHDPITLSAQGPDAAAALDALAALIESGMGELAPKGPAPVHTEPEPPIEAPMPDGPLVELRGVKAAPGLAIGIAARLVTPEIAVDPTGRGVPAETAALEAALVQVGQRLSAQAETAPRSHRAILGAHLAFLEDPELTGQARQRVQDGASAGQAWRDAVGGYVAALRGVGDARLAERVDDLLDLERQVLVAITGEPERAAILPRGAILLADDLLPSQLIGLEPGQLAGICTARGGPTSHVAILAAAMGLPALVAAGPGVTAISDGTPLVLDADSGLLRIAPGQAELEQTQAALAARRARREAAQAAAHADCATADGVRIEVFANLGSEADAHAAVAAGAEGCGLLRTEFLFMERSQAPSEDEQAASYQAIATALAGRPLILRTLDIGGDKPVDYLPIPPEENPALGLRGLRVGFWKPELLRAQLRAVLRVEPRGQCRIMLPMVASLDELRRVRAILDEERLALGVAEPVQLGIMVETPAAAISADLLAAEADFLSIGTNDLAQYTLAMDRGNPLLAAQVDSLHPAVLRLIGKAAEGGARYGRLVGVCGGLASDLAAVPILIGLGVTELSATPSAIPEVKALVRSLTLAACRELAERALAQASPAAVRALAPAGGN</sequence>
<gene>
    <name evidence="16" type="primary">ptsP</name>
    <name evidence="16" type="ORF">KCG34_01350</name>
</gene>
<evidence type="ECO:0000256" key="6">
    <source>
        <dbReference type="ARBA" id="ARBA00022448"/>
    </source>
</evidence>
<dbReference type="GO" id="GO:0008965">
    <property type="term" value="F:phosphoenolpyruvate-protein phosphotransferase activity"/>
    <property type="evidence" value="ECO:0007669"/>
    <property type="project" value="UniProtKB-EC"/>
</dbReference>
<evidence type="ECO:0000259" key="15">
    <source>
        <dbReference type="PROSITE" id="PS51350"/>
    </source>
</evidence>
<dbReference type="Pfam" id="PF02896">
    <property type="entry name" value="PEP-utilizers_C"/>
    <property type="match status" value="1"/>
</dbReference>
<dbReference type="PROSITE" id="PS00369">
    <property type="entry name" value="PTS_HPR_HIS"/>
    <property type="match status" value="1"/>
</dbReference>
<evidence type="ECO:0000256" key="3">
    <source>
        <dbReference type="ARBA" id="ARBA00004496"/>
    </source>
</evidence>
<dbReference type="Pfam" id="PF00381">
    <property type="entry name" value="PTS-HPr"/>
    <property type="match status" value="1"/>
</dbReference>
<dbReference type="SUPFAM" id="SSF51261">
    <property type="entry name" value="Duplicated hybrid motif"/>
    <property type="match status" value="1"/>
</dbReference>
<dbReference type="InterPro" id="IPR011055">
    <property type="entry name" value="Dup_hybrid_motif"/>
</dbReference>
<evidence type="ECO:0000256" key="11">
    <source>
        <dbReference type="ARBA" id="ARBA00022723"/>
    </source>
</evidence>
<keyword evidence="8" id="KW-0762">Sugar transport</keyword>
<dbReference type="RefSeq" id="WP_211938615.1">
    <property type="nucleotide sequence ID" value="NZ_CP073078.1"/>
</dbReference>
<accession>A0A975FZZ1</accession>
<dbReference type="SUPFAM" id="SSF51621">
    <property type="entry name" value="Phosphoenolpyruvate/pyruvate domain"/>
    <property type="match status" value="1"/>
</dbReference>
<dbReference type="NCBIfam" id="TIGR01003">
    <property type="entry name" value="PTS_HPr_family"/>
    <property type="match status" value="1"/>
</dbReference>
<dbReference type="EMBL" id="CP073078">
    <property type="protein sequence ID" value="QUD88565.1"/>
    <property type="molecule type" value="Genomic_DNA"/>
</dbReference>
<dbReference type="InterPro" id="IPR036637">
    <property type="entry name" value="Phosphohistidine_dom_sf"/>
</dbReference>
<keyword evidence="10" id="KW-0598">Phosphotransferase system</keyword>
<dbReference type="EC" id="2.7.3.9" evidence="5"/>
<dbReference type="PANTHER" id="PTHR46244">
    <property type="entry name" value="PHOSPHOENOLPYRUVATE-PROTEIN PHOSPHOTRANSFERASE"/>
    <property type="match status" value="1"/>
</dbReference>
<comment type="subcellular location">
    <subcellularLocation>
        <location evidence="3">Cytoplasm</location>
    </subcellularLocation>
</comment>
<dbReference type="InterPro" id="IPR008279">
    <property type="entry name" value="PEP-util_enz_mobile_dom"/>
</dbReference>
<dbReference type="PANTHER" id="PTHR46244:SF6">
    <property type="entry name" value="PHOSPHOENOLPYRUVATE-PROTEIN PHOSPHOTRANSFERASE"/>
    <property type="match status" value="1"/>
</dbReference>
<evidence type="ECO:0000256" key="13">
    <source>
        <dbReference type="ARBA" id="ARBA00022842"/>
    </source>
</evidence>
<keyword evidence="11" id="KW-0479">Metal-binding</keyword>
<dbReference type="PROSITE" id="PS00742">
    <property type="entry name" value="PEP_ENZYMES_2"/>
    <property type="match status" value="1"/>
</dbReference>
<evidence type="ECO:0000259" key="14">
    <source>
        <dbReference type="PROSITE" id="PS51093"/>
    </source>
</evidence>
<organism evidence="16 17">
    <name type="scientific">Phenylobacterium montanum</name>
    <dbReference type="NCBI Taxonomy" id="2823693"/>
    <lineage>
        <taxon>Bacteria</taxon>
        <taxon>Pseudomonadati</taxon>
        <taxon>Pseudomonadota</taxon>
        <taxon>Alphaproteobacteria</taxon>
        <taxon>Caulobacterales</taxon>
        <taxon>Caulobacteraceae</taxon>
        <taxon>Phenylobacterium</taxon>
    </lineage>
</organism>